<dbReference type="InterPro" id="IPR050889">
    <property type="entry name" value="Dendritic_Spine_Reg/Scaffold"/>
</dbReference>
<name>A0A7J6LZ53_PERCH</name>
<evidence type="ECO:0000256" key="4">
    <source>
        <dbReference type="SAM" id="MobiDB-lite"/>
    </source>
</evidence>
<dbReference type="OrthoDB" id="194358at2759"/>
<feature type="repeat" description="ANK" evidence="3">
    <location>
        <begin position="365"/>
        <end position="398"/>
    </location>
</feature>
<reference evidence="5 6" key="1">
    <citation type="submission" date="2020-04" db="EMBL/GenBank/DDBJ databases">
        <title>Perkinsus chesapeaki whole genome sequence.</title>
        <authorList>
            <person name="Bogema D.R."/>
        </authorList>
    </citation>
    <scope>NUCLEOTIDE SEQUENCE [LARGE SCALE GENOMIC DNA]</scope>
    <source>
        <strain evidence="5">ATCC PRA-425</strain>
    </source>
</reference>
<evidence type="ECO:0000256" key="3">
    <source>
        <dbReference type="PROSITE-ProRule" id="PRU00023"/>
    </source>
</evidence>
<organism evidence="5 6">
    <name type="scientific">Perkinsus chesapeaki</name>
    <name type="common">Clam parasite</name>
    <name type="synonym">Perkinsus andrewsi</name>
    <dbReference type="NCBI Taxonomy" id="330153"/>
    <lineage>
        <taxon>Eukaryota</taxon>
        <taxon>Sar</taxon>
        <taxon>Alveolata</taxon>
        <taxon>Perkinsozoa</taxon>
        <taxon>Perkinsea</taxon>
        <taxon>Perkinsida</taxon>
        <taxon>Perkinsidae</taxon>
        <taxon>Perkinsus</taxon>
    </lineage>
</organism>
<dbReference type="PANTHER" id="PTHR24166:SF48">
    <property type="entry name" value="PROTEIN VAPYRIN"/>
    <property type="match status" value="1"/>
</dbReference>
<dbReference type="EMBL" id="JAAPAO010000284">
    <property type="protein sequence ID" value="KAF4664573.1"/>
    <property type="molecule type" value="Genomic_DNA"/>
</dbReference>
<dbReference type="SUPFAM" id="SSF48403">
    <property type="entry name" value="Ankyrin repeat"/>
    <property type="match status" value="1"/>
</dbReference>
<dbReference type="InterPro" id="IPR036770">
    <property type="entry name" value="Ankyrin_rpt-contain_sf"/>
</dbReference>
<evidence type="ECO:0000313" key="6">
    <source>
        <dbReference type="Proteomes" id="UP000591131"/>
    </source>
</evidence>
<evidence type="ECO:0000256" key="2">
    <source>
        <dbReference type="ARBA" id="ARBA00023043"/>
    </source>
</evidence>
<accession>A0A7J6LZ53</accession>
<comment type="caution">
    <text evidence="5">The sequence shown here is derived from an EMBL/GenBank/DDBJ whole genome shotgun (WGS) entry which is preliminary data.</text>
</comment>
<dbReference type="PANTHER" id="PTHR24166">
    <property type="entry name" value="ROLLING PEBBLES, ISOFORM B"/>
    <property type="match status" value="1"/>
</dbReference>
<evidence type="ECO:0000256" key="1">
    <source>
        <dbReference type="ARBA" id="ARBA00022737"/>
    </source>
</evidence>
<keyword evidence="1" id="KW-0677">Repeat</keyword>
<keyword evidence="6" id="KW-1185">Reference proteome</keyword>
<feature type="region of interest" description="Disordered" evidence="4">
    <location>
        <begin position="649"/>
        <end position="673"/>
    </location>
</feature>
<dbReference type="PROSITE" id="PS50297">
    <property type="entry name" value="ANK_REP_REGION"/>
    <property type="match status" value="1"/>
</dbReference>
<proteinExistence type="predicted"/>
<gene>
    <name evidence="5" type="ORF">FOL47_005060</name>
</gene>
<keyword evidence="2 3" id="KW-0040">ANK repeat</keyword>
<dbReference type="PROSITE" id="PS50088">
    <property type="entry name" value="ANK_REPEAT"/>
    <property type="match status" value="1"/>
</dbReference>
<dbReference type="Pfam" id="PF12796">
    <property type="entry name" value="Ank_2"/>
    <property type="match status" value="1"/>
</dbReference>
<dbReference type="AlphaFoldDB" id="A0A7J6LZ53"/>
<evidence type="ECO:0000313" key="5">
    <source>
        <dbReference type="EMBL" id="KAF4664573.1"/>
    </source>
</evidence>
<dbReference type="Gene3D" id="1.25.40.20">
    <property type="entry name" value="Ankyrin repeat-containing domain"/>
    <property type="match status" value="1"/>
</dbReference>
<dbReference type="Proteomes" id="UP000591131">
    <property type="component" value="Unassembled WGS sequence"/>
</dbReference>
<sequence>MLSDAPDDIFFSILEFCGASDHARLMACNRTMLSITTNCAYRQFIDLLAPPKDSPIIPRTLGDLLTMVDLARRSSDSVKAAREACNLAASYGLTKFIGRVIGNPKLTMKILSGGALSLAARGGHLDTVEFILKALKPVEAYALANPAIHPSKAPILPPLAECSIRAAAIPGDAKVAYIAKLLLEARADVMGLQAGEDGCPLRLLVRKCKEANKGGSSDGYIGTAGEIIRFLANKCAIDYRLPVIPADGPSMEHFRLVEVVTKALSSACYWEDDVLVKCITEGFAVHKAAKLWLRAAISEVHSQTTSETFNASSGFRNGTQSRRSLLLEGSPSPLFLAVTASRSDRAEMMLRYMLKVCDPNVVLPSGKSPLYLACEIGASNGVIRALLLGGAKVDTCTCTGRNALFAAVEKGHIAAVETLCSTAWCVNLTHITQRTHGGVSPFMLAENKGRLQMMLAMLEAYSREARRALDLLGDGCGVSFGKLAFSVTHPYLNKMCDKYRAKLEARAEARLIRGCREVPRLKPRPQSAAPCTREKSLTPRRTLQRPLLTPRAAEEPAKVSVAASRYMEVHQKAPEENRVSVRMLEVREPERIPDELRTSGIRLESRYLHSLLVRSRANSLARKRRVKRVTEASYGGAVHCNFLRRGAGAGKTPKLRSRSVTRREEGVGQVGGRGPDYEEVDRIAEFLDGYFGLR</sequence>
<dbReference type="InterPro" id="IPR002110">
    <property type="entry name" value="Ankyrin_rpt"/>
</dbReference>
<protein>
    <submittedName>
        <fullName evidence="5">Uncharacterized protein</fullName>
    </submittedName>
</protein>
<dbReference type="SMART" id="SM00248">
    <property type="entry name" value="ANK"/>
    <property type="match status" value="5"/>
</dbReference>